<evidence type="ECO:0000259" key="3">
    <source>
        <dbReference type="Pfam" id="PF01364"/>
    </source>
</evidence>
<keyword evidence="1" id="KW-0732">Signal</keyword>
<evidence type="ECO:0000256" key="2">
    <source>
        <dbReference type="SAM" id="MobiDB-lite"/>
    </source>
</evidence>
<proteinExistence type="predicted"/>
<feature type="region of interest" description="Disordered" evidence="2">
    <location>
        <begin position="513"/>
        <end position="534"/>
    </location>
</feature>
<accession>A0ABT7PGL3</accession>
<dbReference type="Gene3D" id="3.40.50.1460">
    <property type="match status" value="1"/>
</dbReference>
<feature type="compositionally biased region" description="Low complexity" evidence="2">
    <location>
        <begin position="57"/>
        <end position="68"/>
    </location>
</feature>
<evidence type="ECO:0000313" key="4">
    <source>
        <dbReference type="EMBL" id="MDM4015622.1"/>
    </source>
</evidence>
<dbReference type="EMBL" id="JASZZN010000005">
    <property type="protein sequence ID" value="MDM4015622.1"/>
    <property type="molecule type" value="Genomic_DNA"/>
</dbReference>
<dbReference type="RefSeq" id="WP_289163119.1">
    <property type="nucleotide sequence ID" value="NZ_JASZZN010000005.1"/>
</dbReference>
<dbReference type="InterPro" id="IPR001769">
    <property type="entry name" value="Gingipain"/>
</dbReference>
<protein>
    <submittedName>
        <fullName evidence="4">C25 family cysteine peptidase</fullName>
    </submittedName>
</protein>
<feature type="domain" description="Gingipain" evidence="3">
    <location>
        <begin position="90"/>
        <end position="476"/>
    </location>
</feature>
<comment type="caution">
    <text evidence="4">The sequence shown here is derived from an EMBL/GenBank/DDBJ whole genome shotgun (WGS) entry which is preliminary data.</text>
</comment>
<dbReference type="SUPFAM" id="SSF52129">
    <property type="entry name" value="Caspase-like"/>
    <property type="match status" value="1"/>
</dbReference>
<evidence type="ECO:0000256" key="1">
    <source>
        <dbReference type="ARBA" id="ARBA00022729"/>
    </source>
</evidence>
<dbReference type="InterPro" id="IPR029031">
    <property type="entry name" value="Gingipain_N_sf"/>
</dbReference>
<reference evidence="4 5" key="1">
    <citation type="submission" date="2023-06" db="EMBL/GenBank/DDBJ databases">
        <title>Roseiconus lacunae JC819 isolated from Gulf of Mannar region, Tamil Nadu.</title>
        <authorList>
            <person name="Pk S."/>
            <person name="Ch S."/>
            <person name="Ch V.R."/>
        </authorList>
    </citation>
    <scope>NUCLEOTIDE SEQUENCE [LARGE SCALE GENOMIC DNA]</scope>
    <source>
        <strain evidence="4 5">JC819</strain>
    </source>
</reference>
<feature type="region of interest" description="Disordered" evidence="2">
    <location>
        <begin position="55"/>
        <end position="82"/>
    </location>
</feature>
<organism evidence="4 5">
    <name type="scientific">Roseiconus lacunae</name>
    <dbReference type="NCBI Taxonomy" id="2605694"/>
    <lineage>
        <taxon>Bacteria</taxon>
        <taxon>Pseudomonadati</taxon>
        <taxon>Planctomycetota</taxon>
        <taxon>Planctomycetia</taxon>
        <taxon>Pirellulales</taxon>
        <taxon>Pirellulaceae</taxon>
        <taxon>Roseiconus</taxon>
    </lineage>
</organism>
<dbReference type="Proteomes" id="UP001239462">
    <property type="component" value="Unassembled WGS sequence"/>
</dbReference>
<name>A0ABT7PGL3_9BACT</name>
<dbReference type="Gene3D" id="3.40.50.10390">
    <property type="entry name" value="Gingipain r, domain 1"/>
    <property type="match status" value="1"/>
</dbReference>
<gene>
    <name evidence="4" type="ORF">QTN89_09295</name>
</gene>
<evidence type="ECO:0000313" key="5">
    <source>
        <dbReference type="Proteomes" id="UP001239462"/>
    </source>
</evidence>
<sequence>MQRSLIVRHPVSPLSRPDPTLRCAGLLTAVLVAIVGAMSPMLAIAQATAGTVKEGPVDASSADANSAAVPPPKNRPTGADVNSAPEASVLVVCPDHYRQSLGEWVRYRQSQSINVRVIGSSDSAASLTESIRQHARLSDQAILLVGDAPVIGTPADPRRHVPMHYVATTVSSKFGSTPTLATDHPYGDINGDGLTDVAVGRLPVQTDDQLREFIERIKTYENSLNFSAWRRRVQLVGGVGGFGMLADAAIESVTRMIVTASLPMTVQTSVAFGSPGHVFYPRKRFTESITQRYSQGCRFWVYAGHGMVEELDRVPSGPTGVPVLDKTTVGNLQCDPANAPIALLLCCFTGAIDAGVDSFSERLLLHRCGPIVVIAGNRVTMPYGNTILTLGMIDSIYGSSKTVGETTEHRPPATTIGEAFLAAKKRLEAKDDAEKNHFRTLVDSIAMLVSPAGTTLADERREHAALYGLLGDPLLKIHPPRPIEVKTETGFDFGAPIEVTVTSPIDGECTIMLDHPLGQSPKPKPGESPRDPNQVTLASTHANVHAGESSTFTIPVDGAQPGLLAVRVHVAGKETWASGASQTNIRPRPSTK</sequence>
<keyword evidence="5" id="KW-1185">Reference proteome</keyword>
<dbReference type="Pfam" id="PF01364">
    <property type="entry name" value="Peptidase_C25"/>
    <property type="match status" value="1"/>
</dbReference>
<dbReference type="InterPro" id="IPR029030">
    <property type="entry name" value="Caspase-like_dom_sf"/>
</dbReference>